<dbReference type="RefSeq" id="WP_008948928.1">
    <property type="nucleotide sequence ID" value="NZ_CP168815.1"/>
</dbReference>
<name>A0A9P2C0H8_LISMN</name>
<dbReference type="AlphaFoldDB" id="A0A9P2C0H8"/>
<dbReference type="GO" id="GO:0031179">
    <property type="term" value="P:peptide modification"/>
    <property type="evidence" value="ECO:0007669"/>
    <property type="project" value="InterPro"/>
</dbReference>
<evidence type="ECO:0000256" key="1">
    <source>
        <dbReference type="PIRSR" id="PIRSR607822-1"/>
    </source>
</evidence>
<evidence type="ECO:0008006" key="6">
    <source>
        <dbReference type="Google" id="ProtNLM"/>
    </source>
</evidence>
<organism evidence="3 4">
    <name type="scientific">Listeria monocytogenes</name>
    <dbReference type="NCBI Taxonomy" id="1639"/>
    <lineage>
        <taxon>Bacteria</taxon>
        <taxon>Bacillati</taxon>
        <taxon>Bacillota</taxon>
        <taxon>Bacilli</taxon>
        <taxon>Bacillales</taxon>
        <taxon>Listeriaceae</taxon>
        <taxon>Listeria</taxon>
    </lineage>
</organism>
<dbReference type="PRINTS" id="PR01950">
    <property type="entry name" value="LANCSUPER"/>
</dbReference>
<dbReference type="EMBL" id="AACKFB010000033">
    <property type="protein sequence ID" value="EAK9429445.1"/>
    <property type="molecule type" value="Genomic_DNA"/>
</dbReference>
<dbReference type="SUPFAM" id="SSF158745">
    <property type="entry name" value="LanC-like"/>
    <property type="match status" value="1"/>
</dbReference>
<dbReference type="Gene3D" id="1.50.10.20">
    <property type="match status" value="1"/>
</dbReference>
<evidence type="ECO:0000313" key="3">
    <source>
        <dbReference type="EMBL" id="EDH0841504.1"/>
    </source>
</evidence>
<proteinExistence type="predicted"/>
<protein>
    <recommendedName>
        <fullName evidence="6">Lanthionine synthetase</fullName>
    </recommendedName>
</protein>
<keyword evidence="1" id="KW-0862">Zinc</keyword>
<dbReference type="SMART" id="SM01260">
    <property type="entry name" value="LANC_like"/>
    <property type="match status" value="1"/>
</dbReference>
<feature type="binding site" evidence="1">
    <location>
        <position position="280"/>
    </location>
    <ligand>
        <name>Zn(2+)</name>
        <dbReference type="ChEBI" id="CHEBI:29105"/>
    </ligand>
</feature>
<evidence type="ECO:0000313" key="5">
    <source>
        <dbReference type="Proteomes" id="UP000484022"/>
    </source>
</evidence>
<dbReference type="GO" id="GO:0046872">
    <property type="term" value="F:metal ion binding"/>
    <property type="evidence" value="ECO:0007669"/>
    <property type="project" value="UniProtKB-KW"/>
</dbReference>
<accession>A0A9P2C0H8</accession>
<gene>
    <name evidence="2" type="ORF">FC284_14035</name>
    <name evidence="3" type="ORF">GCV64_10445</name>
</gene>
<reference evidence="3 4" key="1">
    <citation type="submission" date="2019-10" db="EMBL/GenBank/DDBJ databases">
        <authorList>
            <consortium name="GenomeTrakr: Next Generation Sequencing Network for Food Pathogen Tracability"/>
        </authorList>
    </citation>
    <scope>NUCLEOTIDE SEQUENCE [LARGE SCALE GENOMIC DNA]</scope>
    <source>
        <strain evidence="3 4">CFSAN085184</strain>
        <strain evidence="2">FDA00014181</strain>
        <strain evidence="5">FDA1077646-S145-002</strain>
    </source>
</reference>
<keyword evidence="1" id="KW-0479">Metal-binding</keyword>
<comment type="caution">
    <text evidence="3">The sequence shown here is derived from an EMBL/GenBank/DDBJ whole genome shotgun (WGS) entry which is preliminary data.</text>
</comment>
<dbReference type="PRINTS" id="PR01955">
    <property type="entry name" value="LANCFRANKIA"/>
</dbReference>
<sequence length="360" mass="42041">MDNLEANIKLNEETPLWVLMDITLLSSFNTNNLSYEFYLNKCFTKINEIQSHSLLYGTVNLGYLLMLGKQKEQQLNILNKVICNAVCEMNWSFDTSRDALIGLSGIGNYLLCFEGKMYDQAVKQILKYLCDREYRIDSFYLDVEQIIDLNKKKSFPNGHYDLGLSHGLAGILLFLTNSFSKFKMNILENLIKDIQNFYLENVKFDSFGIYWPEFVVNNCKSEQHRKRESWCYGSPGILNSLLKSAKILKNNNLQMEMEERIIQLSLRPTDSLGLEKLHICHGYAGYHLFLEKWKTELTINDCYNNPDKIRLNLDGQNKNELSNEQTYSRFEGILSDYIAMDYEKQSEHVKNIINKMYLLD</sequence>
<dbReference type="Proteomes" id="UP000484022">
    <property type="component" value="Unassembled WGS sequence"/>
</dbReference>
<dbReference type="Proteomes" id="UP000335978">
    <property type="component" value="Unassembled WGS sequence"/>
</dbReference>
<evidence type="ECO:0000313" key="2">
    <source>
        <dbReference type="EMBL" id="EAK9429445.1"/>
    </source>
</evidence>
<feature type="binding site" evidence="1">
    <location>
        <position position="231"/>
    </location>
    <ligand>
        <name>Zn(2+)</name>
        <dbReference type="ChEBI" id="CHEBI:29105"/>
    </ligand>
</feature>
<dbReference type="Pfam" id="PF05147">
    <property type="entry name" value="LANC_like"/>
    <property type="match status" value="1"/>
</dbReference>
<evidence type="ECO:0000313" key="4">
    <source>
        <dbReference type="Proteomes" id="UP000335978"/>
    </source>
</evidence>
<dbReference type="EMBL" id="AAMGHX010000003">
    <property type="protein sequence ID" value="EDH0841504.1"/>
    <property type="molecule type" value="Genomic_DNA"/>
</dbReference>
<feature type="binding site" evidence="1">
    <location>
        <position position="281"/>
    </location>
    <ligand>
        <name>Zn(2+)</name>
        <dbReference type="ChEBI" id="CHEBI:29105"/>
    </ligand>
</feature>
<dbReference type="InterPro" id="IPR007822">
    <property type="entry name" value="LANC-like"/>
</dbReference>